<comment type="caution">
    <text evidence="1">The sequence shown here is derived from an EMBL/GenBank/DDBJ whole genome shotgun (WGS) entry which is preliminary data.</text>
</comment>
<accession>A0ACB7Y2F3</accession>
<reference evidence="1 2" key="1">
    <citation type="journal article" date="2021" name="Hortic Res">
        <title>High-quality reference genome and annotation aids understanding of berry development for evergreen blueberry (Vaccinium darrowii).</title>
        <authorList>
            <person name="Yu J."/>
            <person name="Hulse-Kemp A.M."/>
            <person name="Babiker E."/>
            <person name="Staton M."/>
        </authorList>
    </citation>
    <scope>NUCLEOTIDE SEQUENCE [LARGE SCALE GENOMIC DNA]</scope>
    <source>
        <strain evidence="2">cv. NJ 8807/NJ 8810</strain>
        <tissue evidence="1">Young leaf</tissue>
    </source>
</reference>
<proteinExistence type="predicted"/>
<dbReference type="Proteomes" id="UP000828048">
    <property type="component" value="Chromosome 5"/>
</dbReference>
<sequence length="578" mass="66416">MPTLVIHFTGPRSTIFSITVHHGGVFTTETTKQYVGGKTDIMDGLDSDLLYIHELDSIVHYLGYGPPIDFHFLLPGYSLETGLVRLKSDGDVRAMIESLFATKMAELYVEHIGGVNFVERQTNSVEVDTDGLLVDEEVACIEGDAGQTSDESTEDEVYSDGSYDMTDDDILFETFIDDEVEYRGVGECSKKSKENVEENNVMEEIVLSDDYFDSEDETAYSSSDDDNAKVKEYQFKKFRSEHHMEDPPFELGMKFSSATALKDAVKQHAIKHRRNVKLVKNDKLRVRARCQKGCPWEIYARKVLAEESYQIRTYTGIHNCGISFTNRNINSSLIAKKYMADLRSNPSMPITAFKERVRKELKVDVSRSQLYRAKRKAAKLIYGDDIAQYGRLWDYCEELRRSNPGSTVVMDAPLDEEIGQPRFNRLYICLNACKSGFLHGWLDLRITPNNEHEFTFINDRQKGLQAALDDVFPRAEHRHCCKHLLSNFMKRYKGLALEEKFWRCVKASNVPQFEHAMECMKEENAEAYEYLAAEPARYWSRSHFKEIVKCDMVCNNMCEAFNKAILEAREKSIIEMLE</sequence>
<protein>
    <submittedName>
        <fullName evidence="1">Uncharacterized protein</fullName>
    </submittedName>
</protein>
<dbReference type="EMBL" id="CM037155">
    <property type="protein sequence ID" value="KAH7847383.1"/>
    <property type="molecule type" value="Genomic_DNA"/>
</dbReference>
<evidence type="ECO:0000313" key="1">
    <source>
        <dbReference type="EMBL" id="KAH7847383.1"/>
    </source>
</evidence>
<organism evidence="1 2">
    <name type="scientific">Vaccinium darrowii</name>
    <dbReference type="NCBI Taxonomy" id="229202"/>
    <lineage>
        <taxon>Eukaryota</taxon>
        <taxon>Viridiplantae</taxon>
        <taxon>Streptophyta</taxon>
        <taxon>Embryophyta</taxon>
        <taxon>Tracheophyta</taxon>
        <taxon>Spermatophyta</taxon>
        <taxon>Magnoliopsida</taxon>
        <taxon>eudicotyledons</taxon>
        <taxon>Gunneridae</taxon>
        <taxon>Pentapetalae</taxon>
        <taxon>asterids</taxon>
        <taxon>Ericales</taxon>
        <taxon>Ericaceae</taxon>
        <taxon>Vaccinioideae</taxon>
        <taxon>Vaccinieae</taxon>
        <taxon>Vaccinium</taxon>
    </lineage>
</organism>
<keyword evidence="2" id="KW-1185">Reference proteome</keyword>
<name>A0ACB7Y2F3_9ERIC</name>
<gene>
    <name evidence="1" type="ORF">Vadar_025501</name>
</gene>
<evidence type="ECO:0000313" key="2">
    <source>
        <dbReference type="Proteomes" id="UP000828048"/>
    </source>
</evidence>